<evidence type="ECO:0000256" key="1">
    <source>
        <dbReference type="SAM" id="SignalP"/>
    </source>
</evidence>
<accession>A0ABS1M7Q2</accession>
<dbReference type="InterPro" id="IPR005184">
    <property type="entry name" value="DUF306_Meta_HslJ"/>
</dbReference>
<feature type="domain" description="DUF306" evidence="2">
    <location>
        <begin position="148"/>
        <end position="255"/>
    </location>
</feature>
<evidence type="ECO:0000259" key="2">
    <source>
        <dbReference type="Pfam" id="PF03724"/>
    </source>
</evidence>
<dbReference type="Proteomes" id="UP000602198">
    <property type="component" value="Unassembled WGS sequence"/>
</dbReference>
<dbReference type="EMBL" id="JAERRJ010000007">
    <property type="protein sequence ID" value="MBL1076574.1"/>
    <property type="molecule type" value="Genomic_DNA"/>
</dbReference>
<evidence type="ECO:0000313" key="4">
    <source>
        <dbReference type="Proteomes" id="UP000602198"/>
    </source>
</evidence>
<comment type="caution">
    <text evidence="3">The sequence shown here is derived from an EMBL/GenBank/DDBJ whole genome shotgun (WGS) entry which is preliminary data.</text>
</comment>
<feature type="signal peptide" evidence="1">
    <location>
        <begin position="1"/>
        <end position="19"/>
    </location>
</feature>
<organism evidence="3 4">
    <name type="scientific">Nocardia acididurans</name>
    <dbReference type="NCBI Taxonomy" id="2802282"/>
    <lineage>
        <taxon>Bacteria</taxon>
        <taxon>Bacillati</taxon>
        <taxon>Actinomycetota</taxon>
        <taxon>Actinomycetes</taxon>
        <taxon>Mycobacteriales</taxon>
        <taxon>Nocardiaceae</taxon>
        <taxon>Nocardia</taxon>
    </lineage>
</organism>
<gene>
    <name evidence="3" type="ORF">JK358_19430</name>
</gene>
<dbReference type="PANTHER" id="PTHR35535:SF2">
    <property type="entry name" value="DUF306 DOMAIN-CONTAINING PROTEIN"/>
    <property type="match status" value="1"/>
</dbReference>
<proteinExistence type="predicted"/>
<reference evidence="3 4" key="1">
    <citation type="submission" date="2021-01" db="EMBL/GenBank/DDBJ databases">
        <title>WGS of actinomycetes isolated from Thailand.</title>
        <authorList>
            <person name="Thawai C."/>
        </authorList>
    </citation>
    <scope>NUCLEOTIDE SEQUENCE [LARGE SCALE GENOMIC DNA]</scope>
    <source>
        <strain evidence="3 4">LPG 2</strain>
    </source>
</reference>
<dbReference type="PANTHER" id="PTHR35535">
    <property type="entry name" value="HEAT SHOCK PROTEIN HSLJ"/>
    <property type="match status" value="1"/>
</dbReference>
<name>A0ABS1M7Q2_9NOCA</name>
<dbReference type="InterPro" id="IPR053147">
    <property type="entry name" value="Hsp_HslJ-like"/>
</dbReference>
<dbReference type="InterPro" id="IPR038670">
    <property type="entry name" value="HslJ-like_sf"/>
</dbReference>
<keyword evidence="4" id="KW-1185">Reference proteome</keyword>
<dbReference type="Pfam" id="PF03724">
    <property type="entry name" value="META"/>
    <property type="match status" value="2"/>
</dbReference>
<dbReference type="PROSITE" id="PS51257">
    <property type="entry name" value="PROKAR_LIPOPROTEIN"/>
    <property type="match status" value="1"/>
</dbReference>
<sequence length="262" mass="26817">MSATRRWCALLALTAGALAGCSSGDDEPKQPAETPMGKAYISTEVTGTPIPGGGPLTLTFADDRLTANAGCNTATGPVTLDGGTLTIGEMATTMMGCPGETAGADGWVDSLLKSSPTWKLDGPTLTLTGNGDGITVTLLDRKVAAPDKPLTGTAWIVSALLTKDAHVRSQTLDEVRPTLTIAPDGNVSGNAGCNSMIGKAEIAGSYVTFQIGTTKMACAPDVMEVESQVLAVLNGKTITTIDSSQLTIRNETTGTGLELRAE</sequence>
<feature type="chain" id="PRO_5047250369" evidence="1">
    <location>
        <begin position="20"/>
        <end position="262"/>
    </location>
</feature>
<evidence type="ECO:0000313" key="3">
    <source>
        <dbReference type="EMBL" id="MBL1076574.1"/>
    </source>
</evidence>
<dbReference type="Gene3D" id="2.40.128.270">
    <property type="match status" value="2"/>
</dbReference>
<feature type="domain" description="DUF306" evidence="2">
    <location>
        <begin position="38"/>
        <end position="132"/>
    </location>
</feature>
<keyword evidence="1" id="KW-0732">Signal</keyword>
<protein>
    <submittedName>
        <fullName evidence="3">META domain-containing protein</fullName>
    </submittedName>
</protein>
<dbReference type="RefSeq" id="WP_201949152.1">
    <property type="nucleotide sequence ID" value="NZ_JAERRJ010000007.1"/>
</dbReference>